<dbReference type="InterPro" id="IPR019734">
    <property type="entry name" value="TPR_rpt"/>
</dbReference>
<evidence type="ECO:0000313" key="2">
    <source>
        <dbReference type="EMBL" id="CRK82259.1"/>
    </source>
</evidence>
<dbReference type="OrthoDB" id="2676051at2"/>
<evidence type="ECO:0000256" key="1">
    <source>
        <dbReference type="PROSITE-ProRule" id="PRU00339"/>
    </source>
</evidence>
<protein>
    <submittedName>
        <fullName evidence="2">TPR-like protein</fullName>
    </submittedName>
</protein>
<evidence type="ECO:0000313" key="3">
    <source>
        <dbReference type="Proteomes" id="UP000199087"/>
    </source>
</evidence>
<dbReference type="EMBL" id="CVRB01000002">
    <property type="protein sequence ID" value="CRK82259.1"/>
    <property type="molecule type" value="Genomic_DNA"/>
</dbReference>
<dbReference type="PROSITE" id="PS50005">
    <property type="entry name" value="TPR"/>
    <property type="match status" value="1"/>
</dbReference>
<dbReference type="Gene3D" id="1.25.40.10">
    <property type="entry name" value="Tetratricopeptide repeat domain"/>
    <property type="match status" value="1"/>
</dbReference>
<gene>
    <name evidence="2" type="ORF">BN000_02181</name>
</gene>
<proteinExistence type="predicted"/>
<dbReference type="RefSeq" id="WP_090634083.1">
    <property type="nucleotide sequence ID" value="NZ_CVRB01000002.1"/>
</dbReference>
<dbReference type="Proteomes" id="UP000199087">
    <property type="component" value="Unassembled WGS sequence"/>
</dbReference>
<keyword evidence="3" id="KW-1185">Reference proteome</keyword>
<accession>A0A0U1NW58</accession>
<sequence>MYKELIMPTEISIKDKKTVVKGNVNRAALYARTQVVDVITADNERYYFIYYKNSLVYGDKLDKVEEGSFINKAFHEGIVIKAPHPLLKSLISHQSVSIPNKNKLFSQLQNHHSLHEIAHITTTLDSFFEKDELVKIIDKIYFHYKRNGNFIKSFQVIQILHDFAPSLKSAKERLNSQEFSSYHDLYNTPSLPSILKKDPLFVELHCFQNRSNPDMRLFLEDILKKHDRLLELLLLWLELPKKESIETYTGIAQQFVTMKDWIFILGEVNINPFRELPEARSTIEKMIKEGNAETAALCLLSYIHDLPTFYDAILTKLWEELSADFVGSHLDKFTFMFQQLVREGQYKEFEQKAFQLAVILFKENDLKIVQEKLLPIQKLLPRSEVIRKVNRMMELLEDPDGMMELGDYYAEFQQFDKAIDCFSWEMELQSHDPAPVLKISKMYQLKGMVKEAAAYQKVHNQLKSNQGIG</sequence>
<reference evidence="3" key="1">
    <citation type="submission" date="2015-05" db="EMBL/GenBank/DDBJ databases">
        <authorList>
            <person name="Urmite Genomes"/>
        </authorList>
    </citation>
    <scope>NUCLEOTIDE SEQUENCE [LARGE SCALE GENOMIC DNA]</scope>
    <source>
        <strain evidence="3">LF1</strain>
    </source>
</reference>
<dbReference type="InterPro" id="IPR011990">
    <property type="entry name" value="TPR-like_helical_dom_sf"/>
</dbReference>
<keyword evidence="1" id="KW-0802">TPR repeat</keyword>
<dbReference type="AlphaFoldDB" id="A0A0U1NW58"/>
<feature type="repeat" description="TPR" evidence="1">
    <location>
        <begin position="399"/>
        <end position="432"/>
    </location>
</feature>
<organism evidence="2 3">
    <name type="scientific">Neobacillus massiliamazoniensis</name>
    <dbReference type="NCBI Taxonomy" id="1499688"/>
    <lineage>
        <taxon>Bacteria</taxon>
        <taxon>Bacillati</taxon>
        <taxon>Bacillota</taxon>
        <taxon>Bacilli</taxon>
        <taxon>Bacillales</taxon>
        <taxon>Bacillaceae</taxon>
        <taxon>Neobacillus</taxon>
    </lineage>
</organism>
<dbReference type="SUPFAM" id="SSF81901">
    <property type="entry name" value="HCP-like"/>
    <property type="match status" value="1"/>
</dbReference>
<dbReference type="STRING" id="1499688.BN000_02181"/>
<name>A0A0U1NW58_9BACI</name>